<organism evidence="2 3">
    <name type="scientific">Tritrichomonas musculus</name>
    <dbReference type="NCBI Taxonomy" id="1915356"/>
    <lineage>
        <taxon>Eukaryota</taxon>
        <taxon>Metamonada</taxon>
        <taxon>Parabasalia</taxon>
        <taxon>Tritrichomonadida</taxon>
        <taxon>Tritrichomonadidae</taxon>
        <taxon>Tritrichomonas</taxon>
    </lineage>
</organism>
<name>A0ABR2HEG0_9EUKA</name>
<dbReference type="InterPro" id="IPR051681">
    <property type="entry name" value="Ser/Thr_Kinases-Pseudokinases"/>
</dbReference>
<reference evidence="2 3" key="1">
    <citation type="submission" date="2024-04" db="EMBL/GenBank/DDBJ databases">
        <title>Tritrichomonas musculus Genome.</title>
        <authorList>
            <person name="Alves-Ferreira E."/>
            <person name="Grigg M."/>
            <person name="Lorenzi H."/>
            <person name="Galac M."/>
        </authorList>
    </citation>
    <scope>NUCLEOTIDE SEQUENCE [LARGE SCALE GENOMIC DNA]</scope>
    <source>
        <strain evidence="2 3">EAF2021</strain>
    </source>
</reference>
<keyword evidence="3" id="KW-1185">Reference proteome</keyword>
<dbReference type="SUPFAM" id="SSF56112">
    <property type="entry name" value="Protein kinase-like (PK-like)"/>
    <property type="match status" value="1"/>
</dbReference>
<sequence length="70" mass="7946">MHRDLKPDNILLDEDLHQHITDFCLSKLYQASVLFSQTQQGGTPMYMAPEVIEGKSNNEKADAYSFGILM</sequence>
<dbReference type="Pfam" id="PF00069">
    <property type="entry name" value="Pkinase"/>
    <property type="match status" value="1"/>
</dbReference>
<evidence type="ECO:0000313" key="3">
    <source>
        <dbReference type="Proteomes" id="UP001470230"/>
    </source>
</evidence>
<evidence type="ECO:0000313" key="2">
    <source>
        <dbReference type="EMBL" id="KAK8845768.1"/>
    </source>
</evidence>
<dbReference type="PROSITE" id="PS50011">
    <property type="entry name" value="PROTEIN_KINASE_DOM"/>
    <property type="match status" value="1"/>
</dbReference>
<gene>
    <name evidence="2" type="ORF">M9Y10_020686</name>
</gene>
<evidence type="ECO:0000259" key="1">
    <source>
        <dbReference type="PROSITE" id="PS50011"/>
    </source>
</evidence>
<dbReference type="InterPro" id="IPR011009">
    <property type="entry name" value="Kinase-like_dom_sf"/>
</dbReference>
<feature type="domain" description="Protein kinase" evidence="1">
    <location>
        <begin position="1"/>
        <end position="70"/>
    </location>
</feature>
<dbReference type="InterPro" id="IPR000719">
    <property type="entry name" value="Prot_kinase_dom"/>
</dbReference>
<protein>
    <recommendedName>
        <fullName evidence="1">Protein kinase domain-containing protein</fullName>
    </recommendedName>
</protein>
<dbReference type="EMBL" id="JAPFFF010000030">
    <property type="protein sequence ID" value="KAK8845768.1"/>
    <property type="molecule type" value="Genomic_DNA"/>
</dbReference>
<accession>A0ABR2HEG0</accession>
<dbReference type="Gene3D" id="1.10.510.10">
    <property type="entry name" value="Transferase(Phosphotransferase) domain 1"/>
    <property type="match status" value="1"/>
</dbReference>
<dbReference type="Proteomes" id="UP001470230">
    <property type="component" value="Unassembled WGS sequence"/>
</dbReference>
<dbReference type="PANTHER" id="PTHR44329">
    <property type="entry name" value="SERINE/THREONINE-PROTEIN KINASE TNNI3K-RELATED"/>
    <property type="match status" value="1"/>
</dbReference>
<comment type="caution">
    <text evidence="2">The sequence shown here is derived from an EMBL/GenBank/DDBJ whole genome shotgun (WGS) entry which is preliminary data.</text>
</comment>
<proteinExistence type="predicted"/>